<dbReference type="RefSeq" id="XP_028135820.1">
    <property type="nucleotide sequence ID" value="XM_028280019.1"/>
</dbReference>
<reference evidence="2 3" key="1">
    <citation type="submission" date="2025-04" db="UniProtKB">
        <authorList>
            <consortium name="RefSeq"/>
        </authorList>
    </citation>
    <scope>IDENTIFICATION</scope>
    <source>
        <tissue evidence="2 3">Whole insect</tissue>
    </source>
</reference>
<keyword evidence="1" id="KW-0812">Transmembrane</keyword>
<dbReference type="RefSeq" id="XP_028135821.1">
    <property type="nucleotide sequence ID" value="XM_028280020.1"/>
</dbReference>
<protein>
    <submittedName>
        <fullName evidence="2 3">Protein Star-like</fullName>
    </submittedName>
</protein>
<dbReference type="InterPro" id="IPR053202">
    <property type="entry name" value="EGF_Rcpt_Signaling_Reg"/>
</dbReference>
<dbReference type="PANTHER" id="PTHR34009">
    <property type="entry name" value="PROTEIN STAR"/>
    <property type="match status" value="1"/>
</dbReference>
<dbReference type="KEGG" id="dvv:114330623"/>
<evidence type="ECO:0000313" key="2">
    <source>
        <dbReference type="RefSeq" id="XP_028135820.1"/>
    </source>
</evidence>
<dbReference type="AlphaFoldDB" id="A0A6P7FIR9"/>
<proteinExistence type="predicted"/>
<dbReference type="GO" id="GO:0031902">
    <property type="term" value="C:late endosome membrane"/>
    <property type="evidence" value="ECO:0007669"/>
    <property type="project" value="TreeGrafter"/>
</dbReference>
<sequence>MTLSNQCQNPSADNNLSDILTAAKVNNMESETSVTRKLLPLAAFFMAFTTVMTVLIVYMDNTAIKHYQFRVNMSQDYDLLGVSQDDPQLIMYIRAVHLTPAIEPNHKPLKSEDEISEDTAYVIKLLNNKHKGFFIEAGAYGDGKSKTEWLEENLGWQGLLIQPDPRHYFSLRRHNRKHSQAIHGCISPSPHPKEVSLHPENGGIKVNSIRSSLLDMDDSDWFNTRVKCFPLYSLLLATNVTNIDYLILETGGTELQVLETVPFERTNIEVINVQVRNNDTEKDTLKKFLALKKYKFMENFNESYVFMLTH</sequence>
<gene>
    <name evidence="2 3" type="primary">LOC114330623</name>
</gene>
<keyword evidence="1" id="KW-1133">Transmembrane helix</keyword>
<feature type="transmembrane region" description="Helical" evidence="1">
    <location>
        <begin position="38"/>
        <end position="59"/>
    </location>
</feature>
<dbReference type="GO" id="GO:0005886">
    <property type="term" value="C:plasma membrane"/>
    <property type="evidence" value="ECO:0007669"/>
    <property type="project" value="TreeGrafter"/>
</dbReference>
<dbReference type="GO" id="GO:0005789">
    <property type="term" value="C:endoplasmic reticulum membrane"/>
    <property type="evidence" value="ECO:0007669"/>
    <property type="project" value="TreeGrafter"/>
</dbReference>
<name>A0A6P7FIR9_DIAVI</name>
<dbReference type="OrthoDB" id="6357215at2759"/>
<keyword evidence="1" id="KW-0472">Membrane</keyword>
<accession>A0A6P7FIR9</accession>
<organism evidence="3">
    <name type="scientific">Diabrotica virgifera virgifera</name>
    <name type="common">western corn rootworm</name>
    <dbReference type="NCBI Taxonomy" id="50390"/>
    <lineage>
        <taxon>Eukaryota</taxon>
        <taxon>Metazoa</taxon>
        <taxon>Ecdysozoa</taxon>
        <taxon>Arthropoda</taxon>
        <taxon>Hexapoda</taxon>
        <taxon>Insecta</taxon>
        <taxon>Pterygota</taxon>
        <taxon>Neoptera</taxon>
        <taxon>Endopterygota</taxon>
        <taxon>Coleoptera</taxon>
        <taxon>Polyphaga</taxon>
        <taxon>Cucujiformia</taxon>
        <taxon>Chrysomeloidea</taxon>
        <taxon>Chrysomelidae</taxon>
        <taxon>Galerucinae</taxon>
        <taxon>Diabroticina</taxon>
        <taxon>Diabroticites</taxon>
        <taxon>Diabrotica</taxon>
    </lineage>
</organism>
<evidence type="ECO:0000256" key="1">
    <source>
        <dbReference type="SAM" id="Phobius"/>
    </source>
</evidence>
<dbReference type="GO" id="GO:0016197">
    <property type="term" value="P:endosomal transport"/>
    <property type="evidence" value="ECO:0007669"/>
    <property type="project" value="TreeGrafter"/>
</dbReference>
<dbReference type="GO" id="GO:0005794">
    <property type="term" value="C:Golgi apparatus"/>
    <property type="evidence" value="ECO:0007669"/>
    <property type="project" value="TreeGrafter"/>
</dbReference>
<dbReference type="PANTHER" id="PTHR34009:SF2">
    <property type="entry name" value="PROTEIN STAR"/>
    <property type="match status" value="1"/>
</dbReference>
<evidence type="ECO:0000313" key="3">
    <source>
        <dbReference type="RefSeq" id="XP_028135821.1"/>
    </source>
</evidence>
<dbReference type="GO" id="GO:0006888">
    <property type="term" value="P:endoplasmic reticulum to Golgi vesicle-mediated transport"/>
    <property type="evidence" value="ECO:0007669"/>
    <property type="project" value="TreeGrafter"/>
</dbReference>